<keyword evidence="8" id="KW-1185">Reference proteome</keyword>
<evidence type="ECO:0000256" key="5">
    <source>
        <dbReference type="SAM" id="Phobius"/>
    </source>
</evidence>
<accession>A0ABV1HBC0</accession>
<protein>
    <submittedName>
        <fullName evidence="7">Efflux RND transporter periplasmic adaptor subunit</fullName>
    </submittedName>
</protein>
<feature type="region of interest" description="Disordered" evidence="4">
    <location>
        <begin position="119"/>
        <end position="138"/>
    </location>
</feature>
<evidence type="ECO:0000259" key="6">
    <source>
        <dbReference type="Pfam" id="PF25989"/>
    </source>
</evidence>
<keyword evidence="3" id="KW-0175">Coiled coil</keyword>
<dbReference type="PANTHER" id="PTHR32347:SF14">
    <property type="entry name" value="EFFLUX SYSTEM COMPONENT YKNX-RELATED"/>
    <property type="match status" value="1"/>
</dbReference>
<evidence type="ECO:0000256" key="2">
    <source>
        <dbReference type="ARBA" id="ARBA00009477"/>
    </source>
</evidence>
<feature type="region of interest" description="Disordered" evidence="4">
    <location>
        <begin position="164"/>
        <end position="183"/>
    </location>
</feature>
<comment type="subcellular location">
    <subcellularLocation>
        <location evidence="1">Cell envelope</location>
    </subcellularLocation>
</comment>
<dbReference type="RefSeq" id="WP_353530101.1">
    <property type="nucleotide sequence ID" value="NZ_JBBMEX010000003.1"/>
</dbReference>
<reference evidence="7 8" key="1">
    <citation type="submission" date="2024-03" db="EMBL/GenBank/DDBJ databases">
        <title>Human intestinal bacterial collection.</title>
        <authorList>
            <person name="Pauvert C."/>
            <person name="Hitch T.C.A."/>
            <person name="Clavel T."/>
        </authorList>
    </citation>
    <scope>NUCLEOTIDE SEQUENCE [LARGE SCALE GENOMIC DNA]</scope>
    <source>
        <strain evidence="7 8">CLA-AA-H185</strain>
    </source>
</reference>
<keyword evidence="5" id="KW-0472">Membrane</keyword>
<evidence type="ECO:0000256" key="3">
    <source>
        <dbReference type="ARBA" id="ARBA00023054"/>
    </source>
</evidence>
<dbReference type="InterPro" id="IPR050465">
    <property type="entry name" value="UPF0194_transport"/>
</dbReference>
<comment type="similarity">
    <text evidence="2">Belongs to the membrane fusion protein (MFP) (TC 8.A.1) family.</text>
</comment>
<proteinExistence type="inferred from homology"/>
<feature type="compositionally biased region" description="Polar residues" evidence="4">
    <location>
        <begin position="234"/>
        <end position="246"/>
    </location>
</feature>
<dbReference type="NCBIfam" id="TIGR01730">
    <property type="entry name" value="RND_mfp"/>
    <property type="match status" value="1"/>
</dbReference>
<dbReference type="InterPro" id="IPR006143">
    <property type="entry name" value="RND_pump_MFP"/>
</dbReference>
<feature type="compositionally biased region" description="Basic and acidic residues" evidence="4">
    <location>
        <begin position="174"/>
        <end position="183"/>
    </location>
</feature>
<keyword evidence="5" id="KW-1133">Transmembrane helix</keyword>
<dbReference type="Pfam" id="PF25989">
    <property type="entry name" value="YknX_C"/>
    <property type="match status" value="1"/>
</dbReference>
<dbReference type="InterPro" id="IPR058637">
    <property type="entry name" value="YknX-like_C"/>
</dbReference>
<keyword evidence="5" id="KW-0812">Transmembrane</keyword>
<feature type="compositionally biased region" description="Basic and acidic residues" evidence="4">
    <location>
        <begin position="248"/>
        <end position="257"/>
    </location>
</feature>
<organism evidence="7 8">
    <name type="scientific">Maccoyibacter intestinihominis</name>
    <dbReference type="NCBI Taxonomy" id="3133499"/>
    <lineage>
        <taxon>Bacteria</taxon>
        <taxon>Bacillati</taxon>
        <taxon>Bacillota</taxon>
        <taxon>Clostridia</taxon>
        <taxon>Lachnospirales</taxon>
        <taxon>Lachnospiraceae</taxon>
        <taxon>Maccoyibacter</taxon>
    </lineage>
</organism>
<feature type="domain" description="YknX-like C-terminal permuted SH3-like" evidence="6">
    <location>
        <begin position="411"/>
        <end position="476"/>
    </location>
</feature>
<comment type="caution">
    <text evidence="7">The sequence shown here is derived from an EMBL/GenBank/DDBJ whole genome shotgun (WGS) entry which is preliminary data.</text>
</comment>
<gene>
    <name evidence="7" type="ORF">WMO43_03815</name>
</gene>
<name>A0ABV1HBC0_9FIRM</name>
<evidence type="ECO:0000256" key="1">
    <source>
        <dbReference type="ARBA" id="ARBA00004196"/>
    </source>
</evidence>
<feature type="transmembrane region" description="Helical" evidence="5">
    <location>
        <begin position="12"/>
        <end position="29"/>
    </location>
</feature>
<feature type="region of interest" description="Disordered" evidence="4">
    <location>
        <begin position="234"/>
        <end position="261"/>
    </location>
</feature>
<dbReference type="EMBL" id="JBBMEX010000003">
    <property type="protein sequence ID" value="MEQ2557009.1"/>
    <property type="molecule type" value="Genomic_DNA"/>
</dbReference>
<dbReference type="Gene3D" id="2.40.30.170">
    <property type="match status" value="1"/>
</dbReference>
<evidence type="ECO:0000313" key="7">
    <source>
        <dbReference type="EMBL" id="MEQ2557009.1"/>
    </source>
</evidence>
<dbReference type="SUPFAM" id="SSF111369">
    <property type="entry name" value="HlyD-like secretion proteins"/>
    <property type="match status" value="1"/>
</dbReference>
<dbReference type="Proteomes" id="UP001454489">
    <property type="component" value="Unassembled WGS sequence"/>
</dbReference>
<sequence length="481" mass="51907">MEKNNKKKKKWKIILPVAVVVILVIVFVQKGKGSSEAVQEVETAKAEKGNITAELETSGTIGSEDVRTYSSPVNAEIATANLQVGKPVKKGEPLITFQTGSLEKSYNISQLQNKASDAANQKSLEMSAKGSEQAAQADSKIQSIDDQLNSLNGQISELTAQMEQSKNAATEAGNLDKEITELDKRSEELKNKKDLTKEEQKELEKIQKEKNKKQEQRKAYGDVTAKVSELENQLKSMQSQAESLQGSKAEEQSKKAAGEASVLTDAEKQGIASSQQAAKLTLSQSADSLEEAKAGIQAEFDGIVTSTEVAAGSAVQEGAPMFSIADASKMCVDFKVSKYNLTSLQVGQKVTITSLDRKYQGSVTNIGKVAEKTEQGAAMATARVHIDNPDDNLIIGLDAKLKIELGKKTDVLKVPIAAVNSDSKGDFVYVLSQEKLQKKYVKTGISSKKNIEIIEGLKEGEKVVTTIDTTIEDGMKAAEKK</sequence>
<dbReference type="PANTHER" id="PTHR32347">
    <property type="entry name" value="EFFLUX SYSTEM COMPONENT YKNX-RELATED"/>
    <property type="match status" value="1"/>
</dbReference>
<evidence type="ECO:0000313" key="8">
    <source>
        <dbReference type="Proteomes" id="UP001454489"/>
    </source>
</evidence>
<dbReference type="Gene3D" id="2.40.420.20">
    <property type="match status" value="1"/>
</dbReference>
<evidence type="ECO:0000256" key="4">
    <source>
        <dbReference type="SAM" id="MobiDB-lite"/>
    </source>
</evidence>